<evidence type="ECO:0000256" key="1">
    <source>
        <dbReference type="SAM" id="MobiDB-lite"/>
    </source>
</evidence>
<accession>A0A1B7LF87</accession>
<proteinExistence type="predicted"/>
<dbReference type="EMBL" id="LYVF01000137">
    <property type="protein sequence ID" value="OAT82233.1"/>
    <property type="molecule type" value="Genomic_DNA"/>
</dbReference>
<dbReference type="AlphaFoldDB" id="A0A1B7LF87"/>
<reference evidence="2 3" key="1">
    <citation type="submission" date="2016-04" db="EMBL/GenBank/DDBJ databases">
        <authorList>
            <person name="Evans L.H."/>
            <person name="Alamgir A."/>
            <person name="Owens N."/>
            <person name="Weber N.D."/>
            <person name="Virtaneva K."/>
            <person name="Barbian K."/>
            <person name="Babar A."/>
            <person name="Rosenke K."/>
        </authorList>
    </citation>
    <scope>NUCLEOTIDE SEQUENCE [LARGE SCALE GENOMIC DNA]</scope>
    <source>
        <strain evidence="2 3">LMa1</strain>
    </source>
</reference>
<dbReference type="STRING" id="1838280.A6M21_08675"/>
<feature type="region of interest" description="Disordered" evidence="1">
    <location>
        <begin position="25"/>
        <end position="47"/>
    </location>
</feature>
<comment type="caution">
    <text evidence="2">The sequence shown here is derived from an EMBL/GenBank/DDBJ whole genome shotgun (WGS) entry which is preliminary data.</text>
</comment>
<gene>
    <name evidence="2" type="ORF">A6M21_08675</name>
</gene>
<dbReference type="Proteomes" id="UP000078532">
    <property type="component" value="Unassembled WGS sequence"/>
</dbReference>
<name>A0A1B7LF87_9FIRM</name>
<sequence length="108" mass="11516">MARKFRRRQALTAASPSVTVTILPPCPGWGASPTPEAEPPDTTADDMGTGVAIALEGLQMYAELRHTPVGEGITPELWACLLGLGPDGAAFLRWFDERLSLTAHTEGE</sequence>
<organism evidence="2 3">
    <name type="scientific">Desulfotomaculum copahuensis</name>
    <dbReference type="NCBI Taxonomy" id="1838280"/>
    <lineage>
        <taxon>Bacteria</taxon>
        <taxon>Bacillati</taxon>
        <taxon>Bacillota</taxon>
        <taxon>Clostridia</taxon>
        <taxon>Eubacteriales</taxon>
        <taxon>Desulfotomaculaceae</taxon>
        <taxon>Desulfotomaculum</taxon>
    </lineage>
</organism>
<evidence type="ECO:0000313" key="2">
    <source>
        <dbReference type="EMBL" id="OAT82233.1"/>
    </source>
</evidence>
<evidence type="ECO:0000313" key="3">
    <source>
        <dbReference type="Proteomes" id="UP000078532"/>
    </source>
</evidence>
<protein>
    <submittedName>
        <fullName evidence="2">Uncharacterized protein</fullName>
    </submittedName>
</protein>
<keyword evidence="3" id="KW-1185">Reference proteome</keyword>